<feature type="compositionally biased region" description="Acidic residues" evidence="16">
    <location>
        <begin position="679"/>
        <end position="693"/>
    </location>
</feature>
<evidence type="ECO:0000256" key="8">
    <source>
        <dbReference type="ARBA" id="ARBA00022960"/>
    </source>
</evidence>
<feature type="region of interest" description="Disordered" evidence="16">
    <location>
        <begin position="638"/>
        <end position="693"/>
    </location>
</feature>
<keyword evidence="13" id="KW-0961">Cell wall biogenesis/degradation</keyword>
<evidence type="ECO:0000256" key="10">
    <source>
        <dbReference type="ARBA" id="ARBA00022989"/>
    </source>
</evidence>
<evidence type="ECO:0000256" key="16">
    <source>
        <dbReference type="SAM" id="MobiDB-lite"/>
    </source>
</evidence>
<evidence type="ECO:0000256" key="7">
    <source>
        <dbReference type="ARBA" id="ARBA00022801"/>
    </source>
</evidence>
<evidence type="ECO:0000256" key="12">
    <source>
        <dbReference type="ARBA" id="ARBA00023268"/>
    </source>
</evidence>
<evidence type="ECO:0000256" key="1">
    <source>
        <dbReference type="ARBA" id="ARBA00022475"/>
    </source>
</evidence>
<keyword evidence="5" id="KW-0808">Transferase</keyword>
<feature type="transmembrane region" description="Helical" evidence="17">
    <location>
        <begin position="24"/>
        <end position="43"/>
    </location>
</feature>
<comment type="catalytic activity">
    <reaction evidence="15">
        <text>[GlcNAc-(1-&gt;4)-Mur2Ac(oyl-L-Ala-gamma-D-Glu-L-Lys-D-Ala-D-Ala)](n)-di-trans,octa-cis-undecaprenyl diphosphate + beta-D-GlcNAc-(1-&gt;4)-Mur2Ac(oyl-L-Ala-gamma-D-Glu-L-Lys-D-Ala-D-Ala)-di-trans,octa-cis-undecaprenyl diphosphate = [GlcNAc-(1-&gt;4)-Mur2Ac(oyl-L-Ala-gamma-D-Glu-L-Lys-D-Ala-D-Ala)](n+1)-di-trans,octa-cis-undecaprenyl diphosphate + di-trans,octa-cis-undecaprenyl diphosphate + H(+)</text>
        <dbReference type="Rhea" id="RHEA:23708"/>
        <dbReference type="Rhea" id="RHEA-COMP:9602"/>
        <dbReference type="Rhea" id="RHEA-COMP:9603"/>
        <dbReference type="ChEBI" id="CHEBI:15378"/>
        <dbReference type="ChEBI" id="CHEBI:58405"/>
        <dbReference type="ChEBI" id="CHEBI:60033"/>
        <dbReference type="ChEBI" id="CHEBI:78435"/>
        <dbReference type="EC" id="2.4.99.28"/>
    </reaction>
</comment>
<keyword evidence="9" id="KW-0573">Peptidoglycan synthesis</keyword>
<evidence type="ECO:0000256" key="17">
    <source>
        <dbReference type="SAM" id="Phobius"/>
    </source>
</evidence>
<evidence type="ECO:0000256" key="3">
    <source>
        <dbReference type="ARBA" id="ARBA00022670"/>
    </source>
</evidence>
<protein>
    <submittedName>
        <fullName evidence="20">PBP1A family penicillin-binding protein</fullName>
    </submittedName>
</protein>
<dbReference type="PANTHER" id="PTHR32282:SF32">
    <property type="entry name" value="PENICILLIN-BINDING PROTEIN 2A"/>
    <property type="match status" value="1"/>
</dbReference>
<accession>A0ABS2DCV7</accession>
<proteinExistence type="predicted"/>
<dbReference type="Pfam" id="PF00905">
    <property type="entry name" value="Transpeptidase"/>
    <property type="match status" value="1"/>
</dbReference>
<comment type="caution">
    <text evidence="20">The sequence shown here is derived from an EMBL/GenBank/DDBJ whole genome shotgun (WGS) entry which is preliminary data.</text>
</comment>
<dbReference type="Gene3D" id="3.40.710.10">
    <property type="entry name" value="DD-peptidase/beta-lactamase superfamily"/>
    <property type="match status" value="1"/>
</dbReference>
<dbReference type="InterPro" id="IPR001264">
    <property type="entry name" value="Glyco_trans_51"/>
</dbReference>
<evidence type="ECO:0000256" key="2">
    <source>
        <dbReference type="ARBA" id="ARBA00022645"/>
    </source>
</evidence>
<evidence type="ECO:0000256" key="11">
    <source>
        <dbReference type="ARBA" id="ARBA00023136"/>
    </source>
</evidence>
<feature type="domain" description="Penicillin-binding protein transpeptidase" evidence="18">
    <location>
        <begin position="338"/>
        <end position="615"/>
    </location>
</feature>
<comment type="catalytic activity">
    <reaction evidence="14">
        <text>Preferential cleavage: (Ac)2-L-Lys-D-Ala-|-D-Ala. Also transpeptidation of peptidyl-alanyl moieties that are N-acyl substituents of D-alanine.</text>
        <dbReference type="EC" id="3.4.16.4"/>
    </reaction>
</comment>
<evidence type="ECO:0000256" key="5">
    <source>
        <dbReference type="ARBA" id="ARBA00022679"/>
    </source>
</evidence>
<sequence length="693" mass="77423">MSRIERKKRLTNSKFTQLKLKNQVLFAVVALGLIGILVLNLLIQFSDVSKLENPEPIPTLIFDKDGEIASSISNSKIEGVKLEQISPHLIHAVIATEDQRFYKHNGLNYVGIARALFNNVTSGEIVGGGSTITQQLSKNAFLTHEQTYTRKFKEVFITKKIERTYSKDEILERYLNQIYFGEGSWGIGRASQVYFGKAPSDLNINEAATLAGLLKAPTHYSPYKNMELSQKRRDIVLGLMKEEGYISQAEMEKAKREPIALSEKEVEDYKGRYPYYVDKIIEEAVEKYNISETEILSGGLRIYTEMNASIQKVAEQVYREENNFPQSTSDQIVQSGSVFINPKTGGIVALVGGRGEFSYGGFNRATDLVRQPGSTMKPLAVYTPALEKGYELYDSLLDRPIRIGTHEPKNYDGQYRGEVSMYDAVVNSYNIPAVWLMYQVGLDQAMISVERFGIPLVEKDRGPGIALGGMNEGTSPLAMAQAFSTFPNEGEMIEAHAITKIENVEGQLIASWKETATKVTDERVAQKMNYMLKGVVDKGTGRKAQVAGFDVAGKTGTTEVPFEGTNGGSKDHWFIGYTPTIVGAVWLGYDDTNKNNYLTSSSSQTATVLFQKILEGSKAEIENENFNFTAVAKYAKEYEKKKEQEEKQKHRKEKDKGKGKGRDKEGENNGKGKGKKKDDDDEDEKDDDEEDDD</sequence>
<evidence type="ECO:0000256" key="6">
    <source>
        <dbReference type="ARBA" id="ARBA00022692"/>
    </source>
</evidence>
<dbReference type="InterPro" id="IPR050396">
    <property type="entry name" value="Glycosyltr_51/Transpeptidase"/>
</dbReference>
<reference evidence="20 21" key="1">
    <citation type="submission" date="2021-02" db="EMBL/GenBank/DDBJ databases">
        <title>Bacillus sp. RD4P76, an endophyte from a halophyte.</title>
        <authorList>
            <person name="Sun J.-Q."/>
        </authorList>
    </citation>
    <scope>NUCLEOTIDE SEQUENCE [LARGE SCALE GENOMIC DNA]</scope>
    <source>
        <strain evidence="20 21">RD4P76</strain>
    </source>
</reference>
<dbReference type="InterPro" id="IPR012338">
    <property type="entry name" value="Beta-lactam/transpept-like"/>
</dbReference>
<keyword evidence="8" id="KW-0133">Cell shape</keyword>
<dbReference type="Gene3D" id="1.10.3810.10">
    <property type="entry name" value="Biosynthetic peptidoglycan transglycosylase-like"/>
    <property type="match status" value="1"/>
</dbReference>
<dbReference type="NCBIfam" id="TIGR02074">
    <property type="entry name" value="PBP_1a_fam"/>
    <property type="match status" value="1"/>
</dbReference>
<keyword evidence="1" id="KW-1003">Cell membrane</keyword>
<keyword evidence="12" id="KW-0511">Multifunctional enzyme</keyword>
<dbReference type="Proteomes" id="UP001518925">
    <property type="component" value="Unassembled WGS sequence"/>
</dbReference>
<dbReference type="RefSeq" id="WP_204201689.1">
    <property type="nucleotide sequence ID" value="NZ_JAFELM010000009.1"/>
</dbReference>
<dbReference type="InterPro" id="IPR036950">
    <property type="entry name" value="PBP_transglycosylase"/>
</dbReference>
<feature type="compositionally biased region" description="Basic and acidic residues" evidence="16">
    <location>
        <begin position="638"/>
        <end position="670"/>
    </location>
</feature>
<dbReference type="SUPFAM" id="SSF53955">
    <property type="entry name" value="Lysozyme-like"/>
    <property type="match status" value="1"/>
</dbReference>
<keyword evidence="6 17" id="KW-0812">Transmembrane</keyword>
<keyword evidence="11 17" id="KW-0472">Membrane</keyword>
<keyword evidence="4" id="KW-0328">Glycosyltransferase</keyword>
<evidence type="ECO:0000259" key="19">
    <source>
        <dbReference type="Pfam" id="PF00912"/>
    </source>
</evidence>
<dbReference type="EMBL" id="JAFELM010000009">
    <property type="protein sequence ID" value="MBM6616294.1"/>
    <property type="molecule type" value="Genomic_DNA"/>
</dbReference>
<dbReference type="SUPFAM" id="SSF56601">
    <property type="entry name" value="beta-lactamase/transpeptidase-like"/>
    <property type="match status" value="1"/>
</dbReference>
<evidence type="ECO:0000259" key="18">
    <source>
        <dbReference type="Pfam" id="PF00905"/>
    </source>
</evidence>
<keyword evidence="10 17" id="KW-1133">Transmembrane helix</keyword>
<gene>
    <name evidence="20" type="ORF">JR050_01175</name>
</gene>
<keyword evidence="2" id="KW-0121">Carboxypeptidase</keyword>
<evidence type="ECO:0000313" key="20">
    <source>
        <dbReference type="EMBL" id="MBM6616294.1"/>
    </source>
</evidence>
<keyword evidence="21" id="KW-1185">Reference proteome</keyword>
<evidence type="ECO:0000256" key="15">
    <source>
        <dbReference type="ARBA" id="ARBA00049902"/>
    </source>
</evidence>
<keyword evidence="7" id="KW-0378">Hydrolase</keyword>
<evidence type="ECO:0000256" key="9">
    <source>
        <dbReference type="ARBA" id="ARBA00022984"/>
    </source>
</evidence>
<evidence type="ECO:0000256" key="14">
    <source>
        <dbReference type="ARBA" id="ARBA00034000"/>
    </source>
</evidence>
<keyword evidence="3" id="KW-0645">Protease</keyword>
<organism evidence="20 21">
    <name type="scientific">Bacillus suaedaesalsae</name>
    <dbReference type="NCBI Taxonomy" id="2810349"/>
    <lineage>
        <taxon>Bacteria</taxon>
        <taxon>Bacillati</taxon>
        <taxon>Bacillota</taxon>
        <taxon>Bacilli</taxon>
        <taxon>Bacillales</taxon>
        <taxon>Bacillaceae</taxon>
        <taxon>Bacillus</taxon>
    </lineage>
</organism>
<evidence type="ECO:0000256" key="4">
    <source>
        <dbReference type="ARBA" id="ARBA00022676"/>
    </source>
</evidence>
<evidence type="ECO:0000256" key="13">
    <source>
        <dbReference type="ARBA" id="ARBA00023316"/>
    </source>
</evidence>
<dbReference type="InterPro" id="IPR001460">
    <property type="entry name" value="PCN-bd_Tpept"/>
</dbReference>
<dbReference type="InterPro" id="IPR023346">
    <property type="entry name" value="Lysozyme-like_dom_sf"/>
</dbReference>
<name>A0ABS2DCV7_9BACI</name>
<evidence type="ECO:0000313" key="21">
    <source>
        <dbReference type="Proteomes" id="UP001518925"/>
    </source>
</evidence>
<dbReference type="Pfam" id="PF00912">
    <property type="entry name" value="Transgly"/>
    <property type="match status" value="1"/>
</dbReference>
<feature type="domain" description="Glycosyl transferase family 51" evidence="19">
    <location>
        <begin position="67"/>
        <end position="240"/>
    </location>
</feature>
<dbReference type="PANTHER" id="PTHR32282">
    <property type="entry name" value="BINDING PROTEIN TRANSPEPTIDASE, PUTATIVE-RELATED"/>
    <property type="match status" value="1"/>
</dbReference>